<dbReference type="InterPro" id="IPR051044">
    <property type="entry name" value="MAG_DAG_Lipase"/>
</dbReference>
<dbReference type="EMBL" id="JAVKGT010000001">
    <property type="protein sequence ID" value="MDR5710656.1"/>
    <property type="molecule type" value="Genomic_DNA"/>
</dbReference>
<dbReference type="GO" id="GO:0016787">
    <property type="term" value="F:hydrolase activity"/>
    <property type="evidence" value="ECO:0007669"/>
    <property type="project" value="UniProtKB-KW"/>
</dbReference>
<dbReference type="SUPFAM" id="SSF53474">
    <property type="entry name" value="alpha/beta-Hydrolases"/>
    <property type="match status" value="1"/>
</dbReference>
<accession>A0ABU1FPT6</accession>
<evidence type="ECO:0000259" key="1">
    <source>
        <dbReference type="Pfam" id="PF12146"/>
    </source>
</evidence>
<evidence type="ECO:0000313" key="3">
    <source>
        <dbReference type="Proteomes" id="UP001260872"/>
    </source>
</evidence>
<dbReference type="Gene3D" id="3.40.50.1820">
    <property type="entry name" value="alpha/beta hydrolase"/>
    <property type="match status" value="1"/>
</dbReference>
<gene>
    <name evidence="2" type="ORF">RH857_00665</name>
</gene>
<comment type="caution">
    <text evidence="2">The sequence shown here is derived from an EMBL/GenBank/DDBJ whole genome shotgun (WGS) entry which is preliminary data.</text>
</comment>
<dbReference type="InterPro" id="IPR029058">
    <property type="entry name" value="AB_hydrolase_fold"/>
</dbReference>
<keyword evidence="3" id="KW-1185">Reference proteome</keyword>
<dbReference type="InterPro" id="IPR022742">
    <property type="entry name" value="Hydrolase_4"/>
</dbReference>
<feature type="domain" description="Serine aminopeptidase S33" evidence="1">
    <location>
        <begin position="68"/>
        <end position="205"/>
    </location>
</feature>
<keyword evidence="2" id="KW-0378">Hydrolase</keyword>
<evidence type="ECO:0000313" key="2">
    <source>
        <dbReference type="EMBL" id="MDR5710656.1"/>
    </source>
</evidence>
<dbReference type="RefSeq" id="WP_310536046.1">
    <property type="nucleotide sequence ID" value="NZ_BAAAOC010000008.1"/>
</dbReference>
<reference evidence="3" key="1">
    <citation type="submission" date="2023-07" db="EMBL/GenBank/DDBJ databases">
        <title>Description of three actinobacteria isolated from air of manufacturing shop in a pharmaceutical factory.</title>
        <authorList>
            <person name="Zhang D.-F."/>
        </authorList>
    </citation>
    <scope>NUCLEOTIDE SEQUENCE [LARGE SCALE GENOMIC DNA]</scope>
    <source>
        <strain evidence="3">CCTCC AB 207010</strain>
    </source>
</reference>
<name>A0ABU1FPT6_9MICC</name>
<dbReference type="Pfam" id="PF12146">
    <property type="entry name" value="Hydrolase_4"/>
    <property type="match status" value="1"/>
</dbReference>
<sequence>MPSITELHELSEDLLEDAPANQWVEDYLPGCSRRTLPLGEDFEGPVSATLVRLESEGPSGKPREAPGAPVLQIHGWTDYFYNLPMATEWARAGHRFYALDLRKYGRSLREGQSPGHIEDLEEYDQEITAALRVLRQENPEAPVPIIHGHSTGGLIAALYAHRHPRDVGALVLNSPWLEVPGDVPARTAAEGLVAPVKALNPKATLKVPRLDNYWESLSDQAHGEWTLHPRWRPRQPFPMTVGWLKAVFAGHRQVHRGLDLPMPILVLLSSGTVYRRHWTQEYQENDGVLDVDLLARRAVKLGRCVTVLRVPRAMHDVFASEETVRMGAFAETVRWLRAYGPDTE</sequence>
<dbReference type="PANTHER" id="PTHR11614">
    <property type="entry name" value="PHOSPHOLIPASE-RELATED"/>
    <property type="match status" value="1"/>
</dbReference>
<organism evidence="2 3">
    <name type="scientific">Nesterenkonia flava</name>
    <dbReference type="NCBI Taxonomy" id="469799"/>
    <lineage>
        <taxon>Bacteria</taxon>
        <taxon>Bacillati</taxon>
        <taxon>Actinomycetota</taxon>
        <taxon>Actinomycetes</taxon>
        <taxon>Micrococcales</taxon>
        <taxon>Micrococcaceae</taxon>
        <taxon>Nesterenkonia</taxon>
    </lineage>
</organism>
<dbReference type="Proteomes" id="UP001260872">
    <property type="component" value="Unassembled WGS sequence"/>
</dbReference>
<proteinExistence type="predicted"/>
<protein>
    <submittedName>
        <fullName evidence="2">Alpha/beta hydrolase</fullName>
    </submittedName>
</protein>